<dbReference type="HOGENOM" id="CLU_2514209_0_0_1"/>
<evidence type="ECO:0000313" key="2">
    <source>
        <dbReference type="EMBL" id="AEO56438.1"/>
    </source>
</evidence>
<dbReference type="VEuPathDB" id="FungiDB:MYCTH_2301397"/>
<evidence type="ECO:0000256" key="1">
    <source>
        <dbReference type="SAM" id="MobiDB-lite"/>
    </source>
</evidence>
<gene>
    <name evidence="2" type="ORF">MYCTH_2301397</name>
</gene>
<dbReference type="RefSeq" id="XP_003661683.1">
    <property type="nucleotide sequence ID" value="XM_003661635.1"/>
</dbReference>
<organism evidence="2 3">
    <name type="scientific">Thermothelomyces thermophilus (strain ATCC 42464 / BCRC 31852 / DSM 1799)</name>
    <name type="common">Sporotrichum thermophile</name>
    <dbReference type="NCBI Taxonomy" id="573729"/>
    <lineage>
        <taxon>Eukaryota</taxon>
        <taxon>Fungi</taxon>
        <taxon>Dikarya</taxon>
        <taxon>Ascomycota</taxon>
        <taxon>Pezizomycotina</taxon>
        <taxon>Sordariomycetes</taxon>
        <taxon>Sordariomycetidae</taxon>
        <taxon>Sordariales</taxon>
        <taxon>Chaetomiaceae</taxon>
        <taxon>Thermothelomyces</taxon>
    </lineage>
</organism>
<keyword evidence="3" id="KW-1185">Reference proteome</keyword>
<dbReference type="Proteomes" id="UP000007322">
    <property type="component" value="Chromosome 2"/>
</dbReference>
<accession>G2Q9H9</accession>
<dbReference type="AlphaFoldDB" id="G2Q9H9"/>
<dbReference type="GeneID" id="11510488"/>
<dbReference type="InParanoid" id="G2Q9H9"/>
<evidence type="ECO:0000313" key="3">
    <source>
        <dbReference type="Proteomes" id="UP000007322"/>
    </source>
</evidence>
<dbReference type="OrthoDB" id="7130006at2759"/>
<feature type="region of interest" description="Disordered" evidence="1">
    <location>
        <begin position="36"/>
        <end position="64"/>
    </location>
</feature>
<sequence>MLRFWAACDKHWEEDDDDEDGFAKGWKPNVAITVFTGSSKSRKEHEPHTEATMPDGQETGLWPTSEEVASREVCYCPPPWALSPI</sequence>
<dbReference type="EMBL" id="CP003003">
    <property type="protein sequence ID" value="AEO56438.1"/>
    <property type="molecule type" value="Genomic_DNA"/>
</dbReference>
<dbReference type="KEGG" id="mtm:MYCTH_2301397"/>
<reference evidence="2 3" key="1">
    <citation type="journal article" date="2011" name="Nat. Biotechnol.">
        <title>Comparative genomic analysis of the thermophilic biomass-degrading fungi Myceliophthora thermophila and Thielavia terrestris.</title>
        <authorList>
            <person name="Berka R.M."/>
            <person name="Grigoriev I.V."/>
            <person name="Otillar R."/>
            <person name="Salamov A."/>
            <person name="Grimwood J."/>
            <person name="Reid I."/>
            <person name="Ishmael N."/>
            <person name="John T."/>
            <person name="Darmond C."/>
            <person name="Moisan M.-C."/>
            <person name="Henrissat B."/>
            <person name="Coutinho P.M."/>
            <person name="Lombard V."/>
            <person name="Natvig D.O."/>
            <person name="Lindquist E."/>
            <person name="Schmutz J."/>
            <person name="Lucas S."/>
            <person name="Harris P."/>
            <person name="Powlowski J."/>
            <person name="Bellemare A."/>
            <person name="Taylor D."/>
            <person name="Butler G."/>
            <person name="de Vries R.P."/>
            <person name="Allijn I.E."/>
            <person name="van den Brink J."/>
            <person name="Ushinsky S."/>
            <person name="Storms R."/>
            <person name="Powell A.J."/>
            <person name="Paulsen I.T."/>
            <person name="Elbourne L.D.H."/>
            <person name="Baker S.E."/>
            <person name="Magnuson J."/>
            <person name="LaBoissiere S."/>
            <person name="Clutterbuck A.J."/>
            <person name="Martinez D."/>
            <person name="Wogulis M."/>
            <person name="de Leon A.L."/>
            <person name="Rey M.W."/>
            <person name="Tsang A."/>
        </authorList>
    </citation>
    <scope>NUCLEOTIDE SEQUENCE [LARGE SCALE GENOMIC DNA]</scope>
    <source>
        <strain evidence="3">ATCC 42464 / BCRC 31852 / DSM 1799</strain>
    </source>
</reference>
<proteinExistence type="predicted"/>
<protein>
    <submittedName>
        <fullName evidence="2">Uncharacterized protein</fullName>
    </submittedName>
</protein>
<dbReference type="eggNOG" id="KOG2565">
    <property type="taxonomic scope" value="Eukaryota"/>
</dbReference>
<name>G2Q9H9_THET4</name>